<proteinExistence type="predicted"/>
<dbReference type="SMART" id="SM00382">
    <property type="entry name" value="AAA"/>
    <property type="match status" value="2"/>
</dbReference>
<dbReference type="PROSITE" id="PS50893">
    <property type="entry name" value="ABC_TRANSPORTER_2"/>
    <property type="match status" value="2"/>
</dbReference>
<dbReference type="SUPFAM" id="SSF52540">
    <property type="entry name" value="P-loop containing nucleoside triphosphate hydrolases"/>
    <property type="match status" value="2"/>
</dbReference>
<dbReference type="InterPro" id="IPR050107">
    <property type="entry name" value="ABC_carbohydrate_import_ATPase"/>
</dbReference>
<dbReference type="CDD" id="cd03215">
    <property type="entry name" value="ABC_Carb_Monos_II"/>
    <property type="match status" value="1"/>
</dbReference>
<gene>
    <name evidence="6" type="ORF">G5B17_12130</name>
</gene>
<evidence type="ECO:0000256" key="4">
    <source>
        <dbReference type="ARBA" id="ARBA00022840"/>
    </source>
</evidence>
<evidence type="ECO:0000256" key="2">
    <source>
        <dbReference type="ARBA" id="ARBA00022737"/>
    </source>
</evidence>
<dbReference type="EMBL" id="JAAITS010000033">
    <property type="protein sequence ID" value="NSG86139.1"/>
    <property type="molecule type" value="Genomic_DNA"/>
</dbReference>
<dbReference type="PANTHER" id="PTHR43790:SF9">
    <property type="entry name" value="GALACTOFURANOSE TRANSPORTER ATP-BINDING PROTEIN YTFR"/>
    <property type="match status" value="1"/>
</dbReference>
<dbReference type="CDD" id="cd03216">
    <property type="entry name" value="ABC_Carb_Monos_I"/>
    <property type="match status" value="1"/>
</dbReference>
<dbReference type="RefSeq" id="WP_173736090.1">
    <property type="nucleotide sequence ID" value="NZ_JAQDHU010000005.1"/>
</dbReference>
<dbReference type="Pfam" id="PF00005">
    <property type="entry name" value="ABC_tran"/>
    <property type="match status" value="2"/>
</dbReference>
<protein>
    <submittedName>
        <fullName evidence="6">Sugar ABC transporter ATP-binding protein</fullName>
    </submittedName>
</protein>
<dbReference type="Gene3D" id="3.40.50.300">
    <property type="entry name" value="P-loop containing nucleotide triphosphate hydrolases"/>
    <property type="match status" value="2"/>
</dbReference>
<dbReference type="Proteomes" id="UP001644719">
    <property type="component" value="Unassembled WGS sequence"/>
</dbReference>
<dbReference type="InterPro" id="IPR027417">
    <property type="entry name" value="P-loop_NTPase"/>
</dbReference>
<dbReference type="InterPro" id="IPR003593">
    <property type="entry name" value="AAA+_ATPase"/>
</dbReference>
<evidence type="ECO:0000259" key="5">
    <source>
        <dbReference type="PROSITE" id="PS50893"/>
    </source>
</evidence>
<evidence type="ECO:0000256" key="3">
    <source>
        <dbReference type="ARBA" id="ARBA00022741"/>
    </source>
</evidence>
<dbReference type="InterPro" id="IPR003439">
    <property type="entry name" value="ABC_transporter-like_ATP-bd"/>
</dbReference>
<feature type="domain" description="ABC transporter" evidence="5">
    <location>
        <begin position="240"/>
        <end position="497"/>
    </location>
</feature>
<evidence type="ECO:0000256" key="1">
    <source>
        <dbReference type="ARBA" id="ARBA00022448"/>
    </source>
</evidence>
<dbReference type="PANTHER" id="PTHR43790">
    <property type="entry name" value="CARBOHYDRATE TRANSPORT ATP-BINDING PROTEIN MG119-RELATED"/>
    <property type="match status" value="1"/>
</dbReference>
<keyword evidence="4 6" id="KW-0067">ATP-binding</keyword>
<dbReference type="InterPro" id="IPR017871">
    <property type="entry name" value="ABC_transporter-like_CS"/>
</dbReference>
<reference evidence="6 7" key="1">
    <citation type="journal article" date="2020" name="Cell Host Microbe">
        <title>Functional and Genomic Variation between Human-Derived Isolates of Lachnospiraceae Reveals Inter- and Intra-Species Diversity.</title>
        <authorList>
            <person name="Sorbara M.T."/>
            <person name="Littmann E.R."/>
            <person name="Fontana E."/>
            <person name="Moody T.U."/>
            <person name="Kohout C.E."/>
            <person name="Gjonbalaj M."/>
            <person name="Eaton V."/>
            <person name="Seok R."/>
            <person name="Leiner I.M."/>
            <person name="Pamer E.G."/>
        </authorList>
    </citation>
    <scope>NUCLEOTIDE SEQUENCE [LARGE SCALE GENOMIC DNA]</scope>
    <source>
        <strain evidence="6 7">MSK.17.74</strain>
    </source>
</reference>
<keyword evidence="3" id="KW-0547">Nucleotide-binding</keyword>
<feature type="domain" description="ABC transporter" evidence="5">
    <location>
        <begin position="6"/>
        <end position="241"/>
    </location>
</feature>
<evidence type="ECO:0000313" key="6">
    <source>
        <dbReference type="EMBL" id="NSG86139.1"/>
    </source>
</evidence>
<evidence type="ECO:0000313" key="7">
    <source>
        <dbReference type="Proteomes" id="UP001644719"/>
    </source>
</evidence>
<accession>A0ABX2H9U9</accession>
<name>A0ABX2H9U9_9FIRM</name>
<sequence length="497" mass="54983">MDKPLLKVCGLKKSFGGVEVLHSIDFIAEAGKVTALVGENGAGKSTFMKILMGEYDSDAGTIELNGKEVHFTDSHQALSNGISMIFQEMSPFPNLTVAENMYIGREPHKLHFLKKKELREKAKAQLKKLNISLNIDTPVKNLTVSEMQLLEIAKAVSYQSQIVIMDEPTSALTDSEVRILFDMIAKLKKQGVAIIYISHKLDELFEIADVISVLRDGQMISTHPIELVDRDVMISEMVGRKIDNIYPTVEKKIGEPVLEVRNLKRQGIFHNISFHLKKGEILGIAGMVGAGRTEVVTSIFGIDKYQSGEIFLNGKKVDIYSPKSAIQNHIALVPEDRARCGLNLGATIRSNMCTTILNKTSKFHGALSDSKAEYNYTRLMMDKMHIKATGSEQEAGSLSGGNQQKIVVGKWLLTEPEIVFLDEPTRGIDVGAKYEIYQLIQKLAKEGKAIIMISSEMPELLGICDRVLVMRNGEIAGEMDVAEATQEKIMSVIVGEQ</sequence>
<dbReference type="PROSITE" id="PS00211">
    <property type="entry name" value="ABC_TRANSPORTER_1"/>
    <property type="match status" value="1"/>
</dbReference>
<keyword evidence="2" id="KW-0677">Repeat</keyword>
<keyword evidence="1" id="KW-0813">Transport</keyword>
<dbReference type="GO" id="GO:0005524">
    <property type="term" value="F:ATP binding"/>
    <property type="evidence" value="ECO:0007669"/>
    <property type="project" value="UniProtKB-KW"/>
</dbReference>
<keyword evidence="7" id="KW-1185">Reference proteome</keyword>
<organism evidence="6 7">
    <name type="scientific">Blautia faecis</name>
    <dbReference type="NCBI Taxonomy" id="871665"/>
    <lineage>
        <taxon>Bacteria</taxon>
        <taxon>Bacillati</taxon>
        <taxon>Bacillota</taxon>
        <taxon>Clostridia</taxon>
        <taxon>Lachnospirales</taxon>
        <taxon>Lachnospiraceae</taxon>
        <taxon>Blautia</taxon>
    </lineage>
</organism>
<comment type="caution">
    <text evidence="6">The sequence shown here is derived from an EMBL/GenBank/DDBJ whole genome shotgun (WGS) entry which is preliminary data.</text>
</comment>